<evidence type="ECO:0000256" key="7">
    <source>
        <dbReference type="ARBA" id="ARBA00022967"/>
    </source>
</evidence>
<protein>
    <submittedName>
        <fullName evidence="10">Sugar ABC transporter ATP-binding protein</fullName>
    </submittedName>
</protein>
<dbReference type="PROSITE" id="PS00211">
    <property type="entry name" value="ABC_TRANSPORTER_1"/>
    <property type="match status" value="1"/>
</dbReference>
<dbReference type="InterPro" id="IPR027417">
    <property type="entry name" value="P-loop_NTPase"/>
</dbReference>
<evidence type="ECO:0000256" key="4">
    <source>
        <dbReference type="ARBA" id="ARBA00022737"/>
    </source>
</evidence>
<dbReference type="GO" id="GO:0016887">
    <property type="term" value="F:ATP hydrolysis activity"/>
    <property type="evidence" value="ECO:0007669"/>
    <property type="project" value="InterPro"/>
</dbReference>
<evidence type="ECO:0000256" key="1">
    <source>
        <dbReference type="ARBA" id="ARBA00022448"/>
    </source>
</evidence>
<keyword evidence="6 10" id="KW-0067">ATP-binding</keyword>
<keyword evidence="1" id="KW-0813">Transport</keyword>
<dbReference type="Pfam" id="PF00005">
    <property type="entry name" value="ABC_tran"/>
    <property type="match status" value="2"/>
</dbReference>
<organism evidence="10 11">
    <name type="scientific">Galbitalea soli</name>
    <dbReference type="NCBI Taxonomy" id="1268042"/>
    <lineage>
        <taxon>Bacteria</taxon>
        <taxon>Bacillati</taxon>
        <taxon>Actinomycetota</taxon>
        <taxon>Actinomycetes</taxon>
        <taxon>Micrococcales</taxon>
        <taxon>Microbacteriaceae</taxon>
        <taxon>Galbitalea</taxon>
    </lineage>
</organism>
<dbReference type="AlphaFoldDB" id="A0A7C9TSC1"/>
<dbReference type="PANTHER" id="PTHR43790">
    <property type="entry name" value="CARBOHYDRATE TRANSPORT ATP-BINDING PROTEIN MG119-RELATED"/>
    <property type="match status" value="1"/>
</dbReference>
<accession>A0A7C9TSC1</accession>
<dbReference type="InterPro" id="IPR050107">
    <property type="entry name" value="ABC_carbohydrate_import_ATPase"/>
</dbReference>
<evidence type="ECO:0000259" key="9">
    <source>
        <dbReference type="PROSITE" id="PS50893"/>
    </source>
</evidence>
<name>A0A7C9TSC1_9MICO</name>
<evidence type="ECO:0000256" key="8">
    <source>
        <dbReference type="ARBA" id="ARBA00023136"/>
    </source>
</evidence>
<evidence type="ECO:0000256" key="3">
    <source>
        <dbReference type="ARBA" id="ARBA00022597"/>
    </source>
</evidence>
<keyword evidence="11" id="KW-1185">Reference proteome</keyword>
<feature type="domain" description="ABC transporter" evidence="9">
    <location>
        <begin position="5"/>
        <end position="241"/>
    </location>
</feature>
<dbReference type="PANTHER" id="PTHR43790:SF3">
    <property type="entry name" value="D-ALLOSE IMPORT ATP-BINDING PROTEIN ALSA-RELATED"/>
    <property type="match status" value="1"/>
</dbReference>
<proteinExistence type="predicted"/>
<dbReference type="CDD" id="cd03215">
    <property type="entry name" value="ABC_Carb_Monos_II"/>
    <property type="match status" value="1"/>
</dbReference>
<reference evidence="10 11" key="1">
    <citation type="journal article" date="2014" name="Int. J. Syst. Evol. Microbiol.">
        <title>Description of Galbitalea soli gen. nov., sp. nov., and Frondihabitans sucicola sp. nov.</title>
        <authorList>
            <person name="Kim S.J."/>
            <person name="Lim J.M."/>
            <person name="Ahn J.H."/>
            <person name="Weon H.Y."/>
            <person name="Hamada M."/>
            <person name="Suzuki K."/>
            <person name="Ahn T.Y."/>
            <person name="Kwon S.W."/>
        </authorList>
    </citation>
    <scope>NUCLEOTIDE SEQUENCE [LARGE SCALE GENOMIC DNA]</scope>
    <source>
        <strain evidence="10 11">NBRC 108727</strain>
    </source>
</reference>
<keyword evidence="3" id="KW-0762">Sugar transport</keyword>
<gene>
    <name evidence="10" type="ORF">G3T37_14495</name>
</gene>
<keyword evidence="2" id="KW-1003">Cell membrane</keyword>
<feature type="domain" description="ABC transporter" evidence="9">
    <location>
        <begin position="256"/>
        <end position="498"/>
    </location>
</feature>
<dbReference type="InterPro" id="IPR003439">
    <property type="entry name" value="ABC_transporter-like_ATP-bd"/>
</dbReference>
<keyword evidence="5" id="KW-0547">Nucleotide-binding</keyword>
<dbReference type="CDD" id="cd03216">
    <property type="entry name" value="ABC_Carb_Monos_I"/>
    <property type="match status" value="1"/>
</dbReference>
<sequence length="506" mass="54118">MTGELAARALSRRYGNTLALDGVDATIRRGEVHGLMGHNGAGKSTLLRLLTGADRPDSGAITIDGSEVRLARPADAHAAGIIAVYQELSLIENLTVSENLFLAGELTTAGRLDRAAMNRVADDLLAKYRIDATATTVLRDLPVASRQLIEVASALRRNVKYLLLDEPTTALSPTQIEELLQQLKRIATEENVGVVLVDHRLDEVFSVADRITALTDGRVLLSGSTAQVTRADVERAIIGHESEPTARAARSAAPASTGETLLSVRDIRSARLRGVSLEASAGRVLGIYGLVGSGRSRVLRAIFGEERLSGGEMVLGGHPYAPASPADAIRSGIAFVSEERKSDGFIPEFHPRENVTLPVLDRFQSAGILRLGRARAAAEEALGRVRIHGDLQQPIARLSGGNQQKVLLSRAMLQSPRVLLLDEPTKGIDIGTKAEIHDLIRELAHGGDRAVVLVSTEEEELLGVADDILVIRNGRSAGRLHRAEDLTVAELRRLALESPEAALAGV</sequence>
<keyword evidence="4" id="KW-0677">Repeat</keyword>
<dbReference type="EMBL" id="JAAGWZ010000005">
    <property type="protein sequence ID" value="NEM92558.1"/>
    <property type="molecule type" value="Genomic_DNA"/>
</dbReference>
<comment type="caution">
    <text evidence="10">The sequence shown here is derived from an EMBL/GenBank/DDBJ whole genome shotgun (WGS) entry which is preliminary data.</text>
</comment>
<dbReference type="Gene3D" id="3.40.50.300">
    <property type="entry name" value="P-loop containing nucleotide triphosphate hydrolases"/>
    <property type="match status" value="2"/>
</dbReference>
<dbReference type="SMART" id="SM00382">
    <property type="entry name" value="AAA"/>
    <property type="match status" value="2"/>
</dbReference>
<dbReference type="Proteomes" id="UP000479756">
    <property type="component" value="Unassembled WGS sequence"/>
</dbReference>
<evidence type="ECO:0000313" key="11">
    <source>
        <dbReference type="Proteomes" id="UP000479756"/>
    </source>
</evidence>
<dbReference type="InterPro" id="IPR017871">
    <property type="entry name" value="ABC_transporter-like_CS"/>
</dbReference>
<evidence type="ECO:0000256" key="5">
    <source>
        <dbReference type="ARBA" id="ARBA00022741"/>
    </source>
</evidence>
<dbReference type="PROSITE" id="PS50893">
    <property type="entry name" value="ABC_TRANSPORTER_2"/>
    <property type="match status" value="2"/>
</dbReference>
<evidence type="ECO:0000313" key="10">
    <source>
        <dbReference type="EMBL" id="NEM92558.1"/>
    </source>
</evidence>
<dbReference type="SUPFAM" id="SSF52540">
    <property type="entry name" value="P-loop containing nucleoside triphosphate hydrolases"/>
    <property type="match status" value="2"/>
</dbReference>
<evidence type="ECO:0000256" key="2">
    <source>
        <dbReference type="ARBA" id="ARBA00022475"/>
    </source>
</evidence>
<dbReference type="InterPro" id="IPR003593">
    <property type="entry name" value="AAA+_ATPase"/>
</dbReference>
<evidence type="ECO:0000256" key="6">
    <source>
        <dbReference type="ARBA" id="ARBA00022840"/>
    </source>
</evidence>
<dbReference type="RefSeq" id="WP_163474605.1">
    <property type="nucleotide sequence ID" value="NZ_JAAGWZ010000005.1"/>
</dbReference>
<dbReference type="GO" id="GO:0005524">
    <property type="term" value="F:ATP binding"/>
    <property type="evidence" value="ECO:0007669"/>
    <property type="project" value="UniProtKB-KW"/>
</dbReference>
<keyword evidence="7" id="KW-1278">Translocase</keyword>
<keyword evidence="8" id="KW-0472">Membrane</keyword>